<keyword evidence="1" id="KW-0238">DNA-binding</keyword>
<reference evidence="5" key="1">
    <citation type="submission" date="2017-06" db="EMBL/GenBank/DDBJ databases">
        <authorList>
            <person name="Kim H.J."/>
            <person name="Triplett B.A."/>
        </authorList>
    </citation>
    <scope>NUCLEOTIDE SEQUENCE [LARGE SCALE GENOMIC DNA]</scope>
    <source>
        <strain evidence="5">DSM 26170</strain>
    </source>
</reference>
<dbReference type="PRINTS" id="PR00038">
    <property type="entry name" value="HTHLUXR"/>
</dbReference>
<organism evidence="5 7">
    <name type="scientific">Paracoccus sediminis</name>
    <dbReference type="NCBI Taxonomy" id="1214787"/>
    <lineage>
        <taxon>Bacteria</taxon>
        <taxon>Pseudomonadati</taxon>
        <taxon>Pseudomonadota</taxon>
        <taxon>Alphaproteobacteria</taxon>
        <taxon>Rhodobacterales</taxon>
        <taxon>Paracoccaceae</taxon>
        <taxon>Paracoccus</taxon>
    </lineage>
</organism>
<evidence type="ECO:0000256" key="1">
    <source>
        <dbReference type="ARBA" id="ARBA00023125"/>
    </source>
</evidence>
<feature type="modified residue" description="4-aspartylphosphate" evidence="2">
    <location>
        <position position="55"/>
    </location>
</feature>
<proteinExistence type="predicted"/>
<dbReference type="InterPro" id="IPR039420">
    <property type="entry name" value="WalR-like"/>
</dbReference>
<evidence type="ECO:0000313" key="7">
    <source>
        <dbReference type="Proteomes" id="UP000198409"/>
    </source>
</evidence>
<protein>
    <submittedName>
        <fullName evidence="6">Response regulator transcription factor</fullName>
    </submittedName>
    <submittedName>
        <fullName evidence="5">Two component transcriptional regulator, LuxR family</fullName>
    </submittedName>
</protein>
<evidence type="ECO:0000256" key="2">
    <source>
        <dbReference type="PROSITE-ProRule" id="PRU00169"/>
    </source>
</evidence>
<dbReference type="EMBL" id="SIRL01000006">
    <property type="protein sequence ID" value="TBN50122.1"/>
    <property type="molecule type" value="Genomic_DNA"/>
</dbReference>
<accession>A0A238WXS8</accession>
<reference evidence="7" key="2">
    <citation type="submission" date="2017-06" db="EMBL/GenBank/DDBJ databases">
        <authorList>
            <person name="Varghese N."/>
            <person name="Submissions S."/>
        </authorList>
    </citation>
    <scope>NUCLEOTIDE SEQUENCE [LARGE SCALE GENOMIC DNA]</scope>
    <source>
        <strain evidence="7">DSM 26170</strain>
    </source>
</reference>
<dbReference type="PANTHER" id="PTHR43214">
    <property type="entry name" value="TWO-COMPONENT RESPONSE REGULATOR"/>
    <property type="match status" value="1"/>
</dbReference>
<dbReference type="InterPro" id="IPR000792">
    <property type="entry name" value="Tscrpt_reg_LuxR_C"/>
</dbReference>
<feature type="domain" description="HTH luxR-type" evidence="3">
    <location>
        <begin position="148"/>
        <end position="213"/>
    </location>
</feature>
<evidence type="ECO:0000259" key="4">
    <source>
        <dbReference type="PROSITE" id="PS50110"/>
    </source>
</evidence>
<dbReference type="SUPFAM" id="SSF52172">
    <property type="entry name" value="CheY-like"/>
    <property type="match status" value="1"/>
</dbReference>
<dbReference type="EMBL" id="FZNM01000006">
    <property type="protein sequence ID" value="SNR51326.1"/>
    <property type="molecule type" value="Genomic_DNA"/>
</dbReference>
<dbReference type="InterPro" id="IPR016032">
    <property type="entry name" value="Sig_transdc_resp-reg_C-effctor"/>
</dbReference>
<dbReference type="SUPFAM" id="SSF46894">
    <property type="entry name" value="C-terminal effector domain of the bipartite response regulators"/>
    <property type="match status" value="1"/>
</dbReference>
<dbReference type="SMART" id="SM00421">
    <property type="entry name" value="HTH_LUXR"/>
    <property type="match status" value="1"/>
</dbReference>
<dbReference type="InterPro" id="IPR011006">
    <property type="entry name" value="CheY-like_superfamily"/>
</dbReference>
<dbReference type="AlphaFoldDB" id="A0A238WXS8"/>
<dbReference type="Proteomes" id="UP000198409">
    <property type="component" value="Unassembled WGS sequence"/>
</dbReference>
<evidence type="ECO:0000313" key="6">
    <source>
        <dbReference type="EMBL" id="TBN50122.1"/>
    </source>
</evidence>
<evidence type="ECO:0000259" key="3">
    <source>
        <dbReference type="PROSITE" id="PS50043"/>
    </source>
</evidence>
<feature type="domain" description="Response regulatory" evidence="4">
    <location>
        <begin position="5"/>
        <end position="121"/>
    </location>
</feature>
<dbReference type="GO" id="GO:0006355">
    <property type="term" value="P:regulation of DNA-templated transcription"/>
    <property type="evidence" value="ECO:0007669"/>
    <property type="project" value="InterPro"/>
</dbReference>
<sequence>MDRFSLLLCVEHRIYREGLQKALADRPEIRAVLACDGPAHMDRHALDGVDSVLVDVRANPSGDAAASVRTAFAAACGKPVVALGLDRDENALLASVEAGAAACVTVDQSIDDLDIIVQSVLKGDLVCPPRISRLLQEHLLQISYREREVHRLTKLSSREYQILSLLKDSLSNKLIARQLGLEVPTIKNHVHNIIVKLNVQSRTEAAAMLRGAGEALQ</sequence>
<dbReference type="GO" id="GO:0000160">
    <property type="term" value="P:phosphorelay signal transduction system"/>
    <property type="evidence" value="ECO:0007669"/>
    <property type="project" value="InterPro"/>
</dbReference>
<dbReference type="CDD" id="cd06170">
    <property type="entry name" value="LuxR_C_like"/>
    <property type="match status" value="1"/>
</dbReference>
<dbReference type="OrthoDB" id="3679796at2"/>
<keyword evidence="8" id="KW-1185">Reference proteome</keyword>
<dbReference type="PROSITE" id="PS50043">
    <property type="entry name" value="HTH_LUXR_2"/>
    <property type="match status" value="1"/>
</dbReference>
<gene>
    <name evidence="6" type="ORF">EYF88_10915</name>
    <name evidence="5" type="ORF">SAMN06265378_106197</name>
</gene>
<dbReference type="Gene3D" id="3.40.50.2300">
    <property type="match status" value="1"/>
</dbReference>
<keyword evidence="2" id="KW-0597">Phosphoprotein</keyword>
<dbReference type="Pfam" id="PF00196">
    <property type="entry name" value="GerE"/>
    <property type="match status" value="1"/>
</dbReference>
<dbReference type="Proteomes" id="UP000292859">
    <property type="component" value="Unassembled WGS sequence"/>
</dbReference>
<name>A0A238WXS8_9RHOB</name>
<dbReference type="PROSITE" id="PS50110">
    <property type="entry name" value="RESPONSE_REGULATORY"/>
    <property type="match status" value="1"/>
</dbReference>
<dbReference type="GO" id="GO:0003677">
    <property type="term" value="F:DNA binding"/>
    <property type="evidence" value="ECO:0007669"/>
    <property type="project" value="UniProtKB-KW"/>
</dbReference>
<reference evidence="6 8" key="3">
    <citation type="submission" date="2019-02" db="EMBL/GenBank/DDBJ databases">
        <authorList>
            <person name="Zhang G."/>
        </authorList>
    </citation>
    <scope>NUCLEOTIDE SEQUENCE [LARGE SCALE GENOMIC DNA]</scope>
    <source>
        <strain evidence="6 8">CMB17</strain>
    </source>
</reference>
<evidence type="ECO:0000313" key="8">
    <source>
        <dbReference type="Proteomes" id="UP000292859"/>
    </source>
</evidence>
<dbReference type="InterPro" id="IPR001789">
    <property type="entry name" value="Sig_transdc_resp-reg_receiver"/>
</dbReference>
<evidence type="ECO:0000313" key="5">
    <source>
        <dbReference type="EMBL" id="SNR51326.1"/>
    </source>
</evidence>
<dbReference type="PANTHER" id="PTHR43214:SF43">
    <property type="entry name" value="TWO-COMPONENT RESPONSE REGULATOR"/>
    <property type="match status" value="1"/>
</dbReference>